<dbReference type="InterPro" id="IPR010090">
    <property type="entry name" value="Phage_tape_meas"/>
</dbReference>
<gene>
    <name evidence="4" type="ORF">KHA94_13445</name>
</gene>
<keyword evidence="2" id="KW-1133">Transmembrane helix</keyword>
<evidence type="ECO:0000256" key="2">
    <source>
        <dbReference type="SAM" id="Phobius"/>
    </source>
</evidence>
<organism evidence="4 5">
    <name type="scientific">Cytobacillus citreus</name>
    <dbReference type="NCBI Taxonomy" id="2833586"/>
    <lineage>
        <taxon>Bacteria</taxon>
        <taxon>Bacillati</taxon>
        <taxon>Bacillota</taxon>
        <taxon>Bacilli</taxon>
        <taxon>Bacillales</taxon>
        <taxon>Bacillaceae</taxon>
        <taxon>Cytobacillus</taxon>
    </lineage>
</organism>
<evidence type="ECO:0000259" key="3">
    <source>
        <dbReference type="Pfam" id="PF10145"/>
    </source>
</evidence>
<sequence length="709" mass="75730">MGIAAVAAKVGSDFEASMSKVAAVSGATGSDLEALTAKARELGATTQFSASEAADALNYMAMAGWDTEQMLGGIDGVMSLAAASGEDLAMVSDIVTDALTAFGMSAADSGRFADVLATASSNANTNVSMLGESFKYVAPVAGALGYTVEDTSKALSLMANAGIKGSQAGTSLKTMMTNLANPTKKMQTAMDDLGISLTNTDGSMKTLDEVMVELRGSFDGLTEAEQAKYAATIFGKEAMAGALAVINASQEDYDKLSDAINNSSGAAENMAAIVNDNLQGRLKEMKSALEEAAISIYENMQPALEKLVEWIKQLADWFNNLSPAVQNMIVIFAGIAAAIGPVLIILGTLISSIGSIVTAIAPVIAAVTEMGGVLALLTNPITIAIAAITGIIAILVTAYNKVDWFREMVDEAWNKIKEFTIVAFEAISNTISTIVSEVVDFVKGLLDKFKDFWDENGKFIMEIVKNYFESILATIKMVMGLIKGVFETVWPIISNVVKVTWELIKSIVKTSIDIVLGIIQTVMKIMQGDWKGAWETIKKTAENIWKNTEQFFKNIDLVQIGKDIIQGLINGIGSMATAVWDKAKDIASGISDTIKNFFGIRSPSRLMMEYGGFIGEGLEQGLDGTIRNIKQAADEMANAAFPNINPVDTHINKIDSSFAGANSTFNGMNSFARMFEGAVFYVRDDYDIQHIATEIGNTFSNNMRVNGVR</sequence>
<keyword evidence="5" id="KW-1185">Reference proteome</keyword>
<feature type="transmembrane region" description="Helical" evidence="2">
    <location>
        <begin position="356"/>
        <end position="375"/>
    </location>
</feature>
<dbReference type="Pfam" id="PF10145">
    <property type="entry name" value="PhageMin_Tail"/>
    <property type="match status" value="1"/>
</dbReference>
<dbReference type="PANTHER" id="PTHR37813:SF1">
    <property type="entry name" value="FELS-2 PROPHAGE PROTEIN"/>
    <property type="match status" value="1"/>
</dbReference>
<dbReference type="EMBL" id="JAGYPM010000003">
    <property type="protein sequence ID" value="MBS4191188.1"/>
    <property type="molecule type" value="Genomic_DNA"/>
</dbReference>
<feature type="transmembrane region" description="Helical" evidence="2">
    <location>
        <begin position="328"/>
        <end position="349"/>
    </location>
</feature>
<dbReference type="Proteomes" id="UP000681027">
    <property type="component" value="Unassembled WGS sequence"/>
</dbReference>
<keyword evidence="2" id="KW-0812">Transmembrane</keyword>
<dbReference type="NCBIfam" id="TIGR01760">
    <property type="entry name" value="tape_meas_TP901"/>
    <property type="match status" value="1"/>
</dbReference>
<proteinExistence type="predicted"/>
<evidence type="ECO:0000313" key="5">
    <source>
        <dbReference type="Proteomes" id="UP000681027"/>
    </source>
</evidence>
<evidence type="ECO:0000256" key="1">
    <source>
        <dbReference type="ARBA" id="ARBA00022612"/>
    </source>
</evidence>
<dbReference type="InterPro" id="IPR016024">
    <property type="entry name" value="ARM-type_fold"/>
</dbReference>
<protein>
    <submittedName>
        <fullName evidence="4">Phage tail tape measure protein</fullName>
    </submittedName>
</protein>
<dbReference type="Gene3D" id="1.20.120.20">
    <property type="entry name" value="Apolipoprotein"/>
    <property type="match status" value="1"/>
</dbReference>
<name>A0ABS5NTN7_9BACI</name>
<comment type="caution">
    <text evidence="4">The sequence shown here is derived from an EMBL/GenBank/DDBJ whole genome shotgun (WGS) entry which is preliminary data.</text>
</comment>
<feature type="domain" description="Phage tail tape measure protein" evidence="3">
    <location>
        <begin position="37"/>
        <end position="235"/>
    </location>
</feature>
<feature type="transmembrane region" description="Helical" evidence="2">
    <location>
        <begin position="381"/>
        <end position="399"/>
    </location>
</feature>
<accession>A0ABS5NTN7</accession>
<dbReference type="PANTHER" id="PTHR37813">
    <property type="entry name" value="FELS-2 PROPHAGE PROTEIN"/>
    <property type="match status" value="1"/>
</dbReference>
<evidence type="ECO:0000313" key="4">
    <source>
        <dbReference type="EMBL" id="MBS4191188.1"/>
    </source>
</evidence>
<keyword evidence="2" id="KW-0472">Membrane</keyword>
<keyword evidence="1" id="KW-1188">Viral release from host cell</keyword>
<reference evidence="4 5" key="1">
    <citation type="submission" date="2021-05" db="EMBL/GenBank/DDBJ databases">
        <title>Novel Bacillus species.</title>
        <authorList>
            <person name="Liu G."/>
        </authorList>
    </citation>
    <scope>NUCLEOTIDE SEQUENCE [LARGE SCALE GENOMIC DNA]</scope>
    <source>
        <strain evidence="4 5">FJAT-49705</strain>
    </source>
</reference>
<dbReference type="SUPFAM" id="SSF48371">
    <property type="entry name" value="ARM repeat"/>
    <property type="match status" value="1"/>
</dbReference>